<keyword evidence="3 5" id="KW-0863">Zinc-finger</keyword>
<feature type="domain" description="C3H1-type" evidence="7">
    <location>
        <begin position="189"/>
        <end position="224"/>
    </location>
</feature>
<evidence type="ECO:0008006" key="10">
    <source>
        <dbReference type="Google" id="ProtNLM"/>
    </source>
</evidence>
<dbReference type="SMART" id="SM00356">
    <property type="entry name" value="ZnF_C3H1"/>
    <property type="match status" value="3"/>
</dbReference>
<reference evidence="8 9" key="1">
    <citation type="submission" date="2014-04" db="EMBL/GenBank/DDBJ databases">
        <title>Evolutionary Origins and Diversification of the Mycorrhizal Mutualists.</title>
        <authorList>
            <consortium name="DOE Joint Genome Institute"/>
            <consortium name="Mycorrhizal Genomics Consortium"/>
            <person name="Kohler A."/>
            <person name="Kuo A."/>
            <person name="Nagy L.G."/>
            <person name="Floudas D."/>
            <person name="Copeland A."/>
            <person name="Barry K.W."/>
            <person name="Cichocki N."/>
            <person name="Veneault-Fourrey C."/>
            <person name="LaButti K."/>
            <person name="Lindquist E.A."/>
            <person name="Lipzen A."/>
            <person name="Lundell T."/>
            <person name="Morin E."/>
            <person name="Murat C."/>
            <person name="Riley R."/>
            <person name="Ohm R."/>
            <person name="Sun H."/>
            <person name="Tunlid A."/>
            <person name="Henrissat B."/>
            <person name="Grigoriev I.V."/>
            <person name="Hibbett D.S."/>
            <person name="Martin F."/>
        </authorList>
    </citation>
    <scope>NUCLEOTIDE SEQUENCE [LARGE SCALE GENOMIC DNA]</scope>
    <source>
        <strain evidence="8 9">Koide BX008</strain>
    </source>
</reference>
<feature type="zinc finger region" description="C3H1-type" evidence="5">
    <location>
        <begin position="62"/>
        <end position="89"/>
    </location>
</feature>
<keyword evidence="9" id="KW-1185">Reference proteome</keyword>
<feature type="domain" description="RING-type" evidence="6">
    <location>
        <begin position="108"/>
        <end position="159"/>
    </location>
</feature>
<dbReference type="SUPFAM" id="SSF90229">
    <property type="entry name" value="CCCH zinc finger"/>
    <property type="match status" value="2"/>
</dbReference>
<dbReference type="InterPro" id="IPR045072">
    <property type="entry name" value="MKRN-like"/>
</dbReference>
<feature type="domain" description="C3H1-type" evidence="7">
    <location>
        <begin position="9"/>
        <end position="37"/>
    </location>
</feature>
<dbReference type="AlphaFoldDB" id="A0A0C2XJ41"/>
<proteinExistence type="predicted"/>
<dbReference type="HOGENOM" id="CLU_056191_0_0_1"/>
<gene>
    <name evidence="8" type="ORF">M378DRAFT_190599</name>
</gene>
<dbReference type="InterPro" id="IPR036855">
    <property type="entry name" value="Znf_CCCH_sf"/>
</dbReference>
<keyword evidence="4 5" id="KW-0862">Zinc</keyword>
<dbReference type="Pfam" id="PF00097">
    <property type="entry name" value="zf-C3HC4"/>
    <property type="match status" value="1"/>
</dbReference>
<accession>A0A0C2XJ41</accession>
<dbReference type="PROSITE" id="PS00518">
    <property type="entry name" value="ZF_RING_1"/>
    <property type="match status" value="1"/>
</dbReference>
<dbReference type="InterPro" id="IPR000571">
    <property type="entry name" value="Znf_CCCH"/>
</dbReference>
<dbReference type="InterPro" id="IPR013083">
    <property type="entry name" value="Znf_RING/FYVE/PHD"/>
</dbReference>
<evidence type="ECO:0000256" key="3">
    <source>
        <dbReference type="ARBA" id="ARBA00022771"/>
    </source>
</evidence>
<dbReference type="Gene3D" id="3.30.1370.210">
    <property type="match status" value="1"/>
</dbReference>
<dbReference type="Gene3D" id="3.30.40.10">
    <property type="entry name" value="Zinc/RING finger domain, C3HC4 (zinc finger)"/>
    <property type="match status" value="1"/>
</dbReference>
<dbReference type="STRING" id="946122.A0A0C2XJ41"/>
<evidence type="ECO:0000256" key="2">
    <source>
        <dbReference type="ARBA" id="ARBA00022723"/>
    </source>
</evidence>
<keyword evidence="2 5" id="KW-0479">Metal-binding</keyword>
<dbReference type="PROSITE" id="PS50103">
    <property type="entry name" value="ZF_C3H1"/>
    <property type="match status" value="3"/>
</dbReference>
<dbReference type="InterPro" id="IPR018957">
    <property type="entry name" value="Znf_C3HC4_RING-type"/>
</dbReference>
<feature type="zinc finger region" description="C3H1-type" evidence="5">
    <location>
        <begin position="9"/>
        <end position="37"/>
    </location>
</feature>
<dbReference type="GO" id="GO:0008270">
    <property type="term" value="F:zinc ion binding"/>
    <property type="evidence" value="ECO:0007669"/>
    <property type="project" value="UniProtKB-KW"/>
</dbReference>
<evidence type="ECO:0000256" key="1">
    <source>
        <dbReference type="ARBA" id="ARBA00022679"/>
    </source>
</evidence>
<evidence type="ECO:0000256" key="4">
    <source>
        <dbReference type="ARBA" id="ARBA00022833"/>
    </source>
</evidence>
<feature type="zinc finger region" description="C3H1-type" evidence="5">
    <location>
        <begin position="189"/>
        <end position="224"/>
    </location>
</feature>
<evidence type="ECO:0000259" key="6">
    <source>
        <dbReference type="PROSITE" id="PS50089"/>
    </source>
</evidence>
<dbReference type="Proteomes" id="UP000054549">
    <property type="component" value="Unassembled WGS sequence"/>
</dbReference>
<dbReference type="SUPFAM" id="SSF57850">
    <property type="entry name" value="RING/U-box"/>
    <property type="match status" value="1"/>
</dbReference>
<dbReference type="SMART" id="SM00184">
    <property type="entry name" value="RING"/>
    <property type="match status" value="1"/>
</dbReference>
<dbReference type="InParanoid" id="A0A0C2XJ41"/>
<sequence length="271" mass="30843">MVSNRPSTSKPRGICKYYNTPRGCFAGDNCKFLHGDPSALSHRTHPDTLDGCVSPQVVLTPYDSAKICRYYANGYCKRGVDCWFRHVIKPPTTNTTNSSELEEEDLACSVCFEKPVTFGLLGGCSHVFCIQCIQQWRDPENKSGDLASSVNTKKCPMCRAPSKFITPSSRFWKEGEQGKTKVMQAYRDSTARLPCRYFQESKTRNPKKPFCPFGKDCFYQHNNDDGTKYVFKDGVDVCMKVRYFPLTFCLQERSHDPDSLFSTTTLGFQFY</sequence>
<organism evidence="8 9">
    <name type="scientific">Amanita muscaria (strain Koide BX008)</name>
    <dbReference type="NCBI Taxonomy" id="946122"/>
    <lineage>
        <taxon>Eukaryota</taxon>
        <taxon>Fungi</taxon>
        <taxon>Dikarya</taxon>
        <taxon>Basidiomycota</taxon>
        <taxon>Agaricomycotina</taxon>
        <taxon>Agaricomycetes</taxon>
        <taxon>Agaricomycetidae</taxon>
        <taxon>Agaricales</taxon>
        <taxon>Pluteineae</taxon>
        <taxon>Amanitaceae</taxon>
        <taxon>Amanita</taxon>
    </lineage>
</organism>
<dbReference type="EMBL" id="KN818226">
    <property type="protein sequence ID" value="KIL69486.1"/>
    <property type="molecule type" value="Genomic_DNA"/>
</dbReference>
<keyword evidence="1" id="KW-0808">Transferase</keyword>
<dbReference type="GO" id="GO:0061630">
    <property type="term" value="F:ubiquitin protein ligase activity"/>
    <property type="evidence" value="ECO:0007669"/>
    <property type="project" value="InterPro"/>
</dbReference>
<dbReference type="PANTHER" id="PTHR11224:SF10">
    <property type="entry name" value="IP09428P-RELATED"/>
    <property type="match status" value="1"/>
</dbReference>
<evidence type="ECO:0000256" key="5">
    <source>
        <dbReference type="PROSITE-ProRule" id="PRU00723"/>
    </source>
</evidence>
<dbReference type="PANTHER" id="PTHR11224">
    <property type="entry name" value="MAKORIN-RELATED"/>
    <property type="match status" value="1"/>
</dbReference>
<evidence type="ECO:0000259" key="7">
    <source>
        <dbReference type="PROSITE" id="PS50103"/>
    </source>
</evidence>
<protein>
    <recommendedName>
        <fullName evidence="10">RING-type E3 ubiquitin transferase</fullName>
    </recommendedName>
</protein>
<dbReference type="GO" id="GO:0000209">
    <property type="term" value="P:protein polyubiquitination"/>
    <property type="evidence" value="ECO:0007669"/>
    <property type="project" value="InterPro"/>
</dbReference>
<feature type="domain" description="C3H1-type" evidence="7">
    <location>
        <begin position="62"/>
        <end position="89"/>
    </location>
</feature>
<dbReference type="PROSITE" id="PS50089">
    <property type="entry name" value="ZF_RING_2"/>
    <property type="match status" value="1"/>
</dbReference>
<name>A0A0C2XJ41_AMAMK</name>
<evidence type="ECO:0000313" key="9">
    <source>
        <dbReference type="Proteomes" id="UP000054549"/>
    </source>
</evidence>
<dbReference type="InterPro" id="IPR017907">
    <property type="entry name" value="Znf_RING_CS"/>
</dbReference>
<dbReference type="InterPro" id="IPR001841">
    <property type="entry name" value="Znf_RING"/>
</dbReference>
<dbReference type="Pfam" id="PF14608">
    <property type="entry name" value="zf-CCCH_2"/>
    <property type="match status" value="3"/>
</dbReference>
<dbReference type="OrthoDB" id="250836at2759"/>
<evidence type="ECO:0000313" key="8">
    <source>
        <dbReference type="EMBL" id="KIL69486.1"/>
    </source>
</evidence>